<reference evidence="1 2" key="1">
    <citation type="journal article" date="2018" name="Front. Plant Sci.">
        <title>Red Clover (Trifolium pratense) and Zigzag Clover (T. medium) - A Picture of Genomic Similarities and Differences.</title>
        <authorList>
            <person name="Dluhosova J."/>
            <person name="Istvanek J."/>
            <person name="Nedelnik J."/>
            <person name="Repkova J."/>
        </authorList>
    </citation>
    <scope>NUCLEOTIDE SEQUENCE [LARGE SCALE GENOMIC DNA]</scope>
    <source>
        <strain evidence="2">cv. 10/8</strain>
        <tissue evidence="1">Leaf</tissue>
    </source>
</reference>
<evidence type="ECO:0000313" key="2">
    <source>
        <dbReference type="Proteomes" id="UP000265520"/>
    </source>
</evidence>
<evidence type="ECO:0000313" key="1">
    <source>
        <dbReference type="EMBL" id="MCI01684.1"/>
    </source>
</evidence>
<accession>A0A392NQL8</accession>
<protein>
    <submittedName>
        <fullName evidence="1">Uncharacterized protein</fullName>
    </submittedName>
</protein>
<dbReference type="Proteomes" id="UP000265520">
    <property type="component" value="Unassembled WGS sequence"/>
</dbReference>
<comment type="caution">
    <text evidence="1">The sequence shown here is derived from an EMBL/GenBank/DDBJ whole genome shotgun (WGS) entry which is preliminary data.</text>
</comment>
<keyword evidence="2" id="KW-1185">Reference proteome</keyword>
<feature type="non-terminal residue" evidence="1">
    <location>
        <position position="1"/>
    </location>
</feature>
<dbReference type="AlphaFoldDB" id="A0A392NQL8"/>
<sequence length="92" mass="10276">DALIQQDKSTSSLNLPRIDSIIGGQEAHVILSMTPHKQEQPEIEVFMRGTSLRLILRLLSSLGLRQKDLKPYFGTEPTLPWGNVNLPVDVGR</sequence>
<name>A0A392NQL8_9FABA</name>
<proteinExistence type="predicted"/>
<organism evidence="1 2">
    <name type="scientific">Trifolium medium</name>
    <dbReference type="NCBI Taxonomy" id="97028"/>
    <lineage>
        <taxon>Eukaryota</taxon>
        <taxon>Viridiplantae</taxon>
        <taxon>Streptophyta</taxon>
        <taxon>Embryophyta</taxon>
        <taxon>Tracheophyta</taxon>
        <taxon>Spermatophyta</taxon>
        <taxon>Magnoliopsida</taxon>
        <taxon>eudicotyledons</taxon>
        <taxon>Gunneridae</taxon>
        <taxon>Pentapetalae</taxon>
        <taxon>rosids</taxon>
        <taxon>fabids</taxon>
        <taxon>Fabales</taxon>
        <taxon>Fabaceae</taxon>
        <taxon>Papilionoideae</taxon>
        <taxon>50 kb inversion clade</taxon>
        <taxon>NPAAA clade</taxon>
        <taxon>Hologalegina</taxon>
        <taxon>IRL clade</taxon>
        <taxon>Trifolieae</taxon>
        <taxon>Trifolium</taxon>
    </lineage>
</organism>
<dbReference type="EMBL" id="LXQA010046820">
    <property type="protein sequence ID" value="MCI01684.1"/>
    <property type="molecule type" value="Genomic_DNA"/>
</dbReference>